<proteinExistence type="predicted"/>
<dbReference type="Proteomes" id="UP000710815">
    <property type="component" value="Unassembled WGS sequence"/>
</dbReference>
<protein>
    <submittedName>
        <fullName evidence="1">Uncharacterized protein</fullName>
    </submittedName>
</protein>
<evidence type="ECO:0000313" key="1">
    <source>
        <dbReference type="EMBL" id="MCH9276557.1"/>
    </source>
</evidence>
<organism evidence="1 2">
    <name type="scientific">Bifidobacterium amazonense</name>
    <dbReference type="NCBI Taxonomy" id="2809027"/>
    <lineage>
        <taxon>Bacteria</taxon>
        <taxon>Bacillati</taxon>
        <taxon>Actinomycetota</taxon>
        <taxon>Actinomycetes</taxon>
        <taxon>Bifidobacteriales</taxon>
        <taxon>Bifidobacteriaceae</taxon>
        <taxon>Bifidobacterium</taxon>
    </lineage>
</organism>
<dbReference type="EMBL" id="JAFEJT020000044">
    <property type="protein sequence ID" value="MCH9276557.1"/>
    <property type="molecule type" value="Genomic_DNA"/>
</dbReference>
<keyword evidence="2" id="KW-1185">Reference proteome</keyword>
<name>A0ABS9VWU5_9BIFI</name>
<dbReference type="RefSeq" id="WP_241514233.1">
    <property type="nucleotide sequence ID" value="NZ_JAFEJT020000044.1"/>
</dbReference>
<gene>
    <name evidence="1" type="ORF">JS533_009810</name>
</gene>
<comment type="caution">
    <text evidence="1">The sequence shown here is derived from an EMBL/GenBank/DDBJ whole genome shotgun (WGS) entry which is preliminary data.</text>
</comment>
<reference evidence="1 2" key="1">
    <citation type="journal article" date="2021" name="Environ. Microbiol.">
        <title>Genetic insights into the dark matter of the mammalian gut microbiota through targeted genome reconstruction.</title>
        <authorList>
            <person name="Lugli G.A."/>
            <person name="Alessandri G."/>
            <person name="Milani C."/>
            <person name="Viappiani A."/>
            <person name="Fontana F."/>
            <person name="Tarracchini C."/>
            <person name="Mancabelli L."/>
            <person name="Argentini C."/>
            <person name="Ruiz L."/>
            <person name="Margolles A."/>
            <person name="van Sinderen D."/>
            <person name="Turroni F."/>
            <person name="Ventura M."/>
        </authorList>
    </citation>
    <scope>NUCLEOTIDE SEQUENCE [LARGE SCALE GENOMIC DNA]</scope>
    <source>
        <strain evidence="1 2">MA1</strain>
    </source>
</reference>
<evidence type="ECO:0000313" key="2">
    <source>
        <dbReference type="Proteomes" id="UP000710815"/>
    </source>
</evidence>
<sequence>MKPETVQAAIKADKTGVIAAAIARATKGYELPWEILAEDIADDAISIAGAAADSLGLPFRAEEELPDESIKEHARSYAWDVEADGAWDASRLTAGWRRLQDFDVAAIKPGRGKERVDEEDIYARPSKHLLRRFLSTVFLRPEALAYGRSGREIWTALLRTVNADKKFREQYPGILDDPRTKLLMELVDLRRR</sequence>
<accession>A0ABS9VWU5</accession>
<reference evidence="1 2" key="2">
    <citation type="journal article" date="2021" name="Syst. Appl. Microbiol.">
        <title>Phylogenetic classification of ten novel species belonging to the genus Bifidobacterium comprising B. phasiani sp. nov., B. pongonis sp. nov., B. saguinibicoloris sp. nov., B. colobi sp. nov., B. simiiventris sp. nov., B. santillanense sp. nov., B. miconis sp. nov., B. amazonense sp. nov., B. pluvialisilvae sp. nov., and B. miconisargentati sp. nov.</title>
        <authorList>
            <person name="Lugli G.A."/>
            <person name="Calvete-Torre I."/>
            <person name="Alessandri G."/>
            <person name="Milani C."/>
            <person name="Turroni F."/>
            <person name="Laiolo P."/>
            <person name="Ossiprandi M.C."/>
            <person name="Margolles A."/>
            <person name="Ruiz L."/>
            <person name="Ventura M."/>
        </authorList>
    </citation>
    <scope>NUCLEOTIDE SEQUENCE [LARGE SCALE GENOMIC DNA]</scope>
    <source>
        <strain evidence="1 2">MA1</strain>
    </source>
</reference>